<dbReference type="AlphaFoldDB" id="C1GV74"/>
<name>C1GV74_PARBA</name>
<dbReference type="Proteomes" id="UP000002059">
    <property type="component" value="Partially assembled WGS sequence"/>
</dbReference>
<dbReference type="GO" id="GO:0004519">
    <property type="term" value="F:endonuclease activity"/>
    <property type="evidence" value="ECO:0007669"/>
    <property type="project" value="InterPro"/>
</dbReference>
<evidence type="ECO:0000313" key="2">
    <source>
        <dbReference type="Proteomes" id="UP000002059"/>
    </source>
</evidence>
<protein>
    <recommendedName>
        <fullName evidence="3">Cell morphogenesis protein Las1</fullName>
    </recommendedName>
</protein>
<dbReference type="eggNOG" id="KOG2425">
    <property type="taxonomic scope" value="Eukaryota"/>
</dbReference>
<gene>
    <name evidence="1" type="ORF">PAAG_02547</name>
</gene>
<dbReference type="EMBL" id="KN293996">
    <property type="protein sequence ID" value="EEH40492.2"/>
    <property type="molecule type" value="Genomic_DNA"/>
</dbReference>
<dbReference type="PANTHER" id="PTHR15002:SF0">
    <property type="entry name" value="RIBOSOMAL BIOGENESIS PROTEIN LAS1L"/>
    <property type="match status" value="1"/>
</dbReference>
<dbReference type="GO" id="GO:0000460">
    <property type="term" value="P:maturation of 5.8S rRNA"/>
    <property type="evidence" value="ECO:0007669"/>
    <property type="project" value="TreeGrafter"/>
</dbReference>
<dbReference type="RefSeq" id="XP_002795841.2">
    <property type="nucleotide sequence ID" value="XM_002795795.2"/>
</dbReference>
<dbReference type="STRING" id="502779.C1GV74"/>
<reference evidence="1 2" key="1">
    <citation type="journal article" date="2011" name="PLoS Genet.">
        <title>Comparative genomic analysis of human fungal pathogens causing paracoccidioidomycosis.</title>
        <authorList>
            <person name="Desjardins C.A."/>
            <person name="Champion M.D."/>
            <person name="Holder J.W."/>
            <person name="Muszewska A."/>
            <person name="Goldberg J."/>
            <person name="Bailao A.M."/>
            <person name="Brigido M.M."/>
            <person name="Ferreira M.E."/>
            <person name="Garcia A.M."/>
            <person name="Grynberg M."/>
            <person name="Gujja S."/>
            <person name="Heiman D.I."/>
            <person name="Henn M.R."/>
            <person name="Kodira C.D."/>
            <person name="Leon-Narvaez H."/>
            <person name="Longo L.V."/>
            <person name="Ma L.J."/>
            <person name="Malavazi I."/>
            <person name="Matsuo A.L."/>
            <person name="Morais F.V."/>
            <person name="Pereira M."/>
            <person name="Rodriguez-Brito S."/>
            <person name="Sakthikumar S."/>
            <person name="Salem-Izacc S.M."/>
            <person name="Sykes S.M."/>
            <person name="Teixeira M.M."/>
            <person name="Vallejo M.C."/>
            <person name="Walter M.E."/>
            <person name="Yandava C."/>
            <person name="Young S."/>
            <person name="Zeng Q."/>
            <person name="Zucker J."/>
            <person name="Felipe M.S."/>
            <person name="Goldman G.H."/>
            <person name="Haas B.J."/>
            <person name="McEwen J.G."/>
            <person name="Nino-Vega G."/>
            <person name="Puccia R."/>
            <person name="San-Blas G."/>
            <person name="Soares C.M."/>
            <person name="Birren B.W."/>
            <person name="Cuomo C.A."/>
        </authorList>
    </citation>
    <scope>NUCLEOTIDE SEQUENCE [LARGE SCALE GENOMIC DNA]</scope>
    <source>
        <strain evidence="2">ATCC MYA-826 / Pb01</strain>
    </source>
</reference>
<organism evidence="1 2">
    <name type="scientific">Paracoccidioides lutzii (strain ATCC MYA-826 / Pb01)</name>
    <name type="common">Paracoccidioides brasiliensis</name>
    <dbReference type="NCBI Taxonomy" id="502779"/>
    <lineage>
        <taxon>Eukaryota</taxon>
        <taxon>Fungi</taxon>
        <taxon>Dikarya</taxon>
        <taxon>Ascomycota</taxon>
        <taxon>Pezizomycotina</taxon>
        <taxon>Eurotiomycetes</taxon>
        <taxon>Eurotiomycetidae</taxon>
        <taxon>Onygenales</taxon>
        <taxon>Ajellomycetaceae</taxon>
        <taxon>Paracoccidioides</taxon>
    </lineage>
</organism>
<dbReference type="HOGENOM" id="CLU_019519_0_0_1"/>
<dbReference type="GO" id="GO:0000470">
    <property type="term" value="P:maturation of LSU-rRNA"/>
    <property type="evidence" value="ECO:0007669"/>
    <property type="project" value="TreeGrafter"/>
</dbReference>
<dbReference type="OrthoDB" id="515692at2759"/>
<proteinExistence type="predicted"/>
<keyword evidence="2" id="KW-1185">Reference proteome</keyword>
<dbReference type="GeneID" id="9099162"/>
<sequence>MPRLQFTPWKEMSELLAVRSQFYPPASEEPADMRAKACSLVWVWKLRGNLPHSVEATALLTDAILHDDAKRNSIFSIRATYSAAFCRFVTGLVDSKLYGRKQTMFQKAMEFGLPASFVELRHEATHRELPSLSVLRNAAHRSLQWLWKFYWVGLPDIATADPGIGTPGLSDGSRSVKDVIQQSLKTVVFRENSPSENSAKRKRPRKLESARVLENLTSICSQQGEGAVVEVLLEEGFLVPASRTLGNPMEPVFSTWDGYLKELCQQHATFLTVLSGELARVLIDSDSTASERDPYKEAVYLWLRHILNSNSWATVRKLNLSMCYVNAVCNDASGYWVDHLRSPVDQYSHNLDTDIQMEAGGYVTSEMGKGNDAVVSGTEDGSLPSATDMQADSDSNILRSCGWNINGSWRFKSIGVI</sequence>
<dbReference type="KEGG" id="pbl:PAAG_02547"/>
<dbReference type="Pfam" id="PF04031">
    <property type="entry name" value="Las1"/>
    <property type="match status" value="1"/>
</dbReference>
<dbReference type="InterPro" id="IPR007174">
    <property type="entry name" value="Las1"/>
</dbReference>
<dbReference type="OMA" id="WLWEWYW"/>
<dbReference type="GO" id="GO:0090730">
    <property type="term" value="C:Las1 complex"/>
    <property type="evidence" value="ECO:0007669"/>
    <property type="project" value="InterPro"/>
</dbReference>
<evidence type="ECO:0008006" key="3">
    <source>
        <dbReference type="Google" id="ProtNLM"/>
    </source>
</evidence>
<dbReference type="GO" id="GO:0030687">
    <property type="term" value="C:preribosome, large subunit precursor"/>
    <property type="evidence" value="ECO:0007669"/>
    <property type="project" value="TreeGrafter"/>
</dbReference>
<evidence type="ECO:0000313" key="1">
    <source>
        <dbReference type="EMBL" id="EEH40492.2"/>
    </source>
</evidence>
<dbReference type="PANTHER" id="PTHR15002">
    <property type="entry name" value="RIBOSOMAL BIOGENESIS PROTEIN LAS1L"/>
    <property type="match status" value="1"/>
</dbReference>
<dbReference type="VEuPathDB" id="FungiDB:PAAG_02547"/>
<accession>C1GV74</accession>